<proteinExistence type="predicted"/>
<evidence type="ECO:0000256" key="3">
    <source>
        <dbReference type="ARBA" id="ARBA00022643"/>
    </source>
</evidence>
<dbReference type="OrthoDB" id="9792185at2"/>
<dbReference type="AlphaFoldDB" id="A0A1C1YWT0"/>
<dbReference type="SUPFAM" id="SSF54292">
    <property type="entry name" value="2Fe-2S ferredoxin-like"/>
    <property type="match status" value="1"/>
</dbReference>
<keyword evidence="7" id="KW-0408">Iron</keyword>
<dbReference type="Gene3D" id="2.40.30.10">
    <property type="entry name" value="Translation factors"/>
    <property type="match status" value="1"/>
</dbReference>
<dbReference type="Gene3D" id="3.10.20.30">
    <property type="match status" value="1"/>
</dbReference>
<dbReference type="CDD" id="cd00207">
    <property type="entry name" value="fer2"/>
    <property type="match status" value="1"/>
</dbReference>
<protein>
    <submittedName>
        <fullName evidence="11">Ferredoxin</fullName>
    </submittedName>
</protein>
<dbReference type="PROSITE" id="PS51384">
    <property type="entry name" value="FAD_FR"/>
    <property type="match status" value="1"/>
</dbReference>
<keyword evidence="5" id="KW-0479">Metal-binding</keyword>
<comment type="caution">
    <text evidence="11">The sequence shown here is derived from an EMBL/GenBank/DDBJ whole genome shotgun (WGS) entry which is preliminary data.</text>
</comment>
<keyword evidence="12" id="KW-1185">Reference proteome</keyword>
<dbReference type="InterPro" id="IPR012675">
    <property type="entry name" value="Beta-grasp_dom_sf"/>
</dbReference>
<dbReference type="PRINTS" id="PR00409">
    <property type="entry name" value="PHDIOXRDTASE"/>
</dbReference>
<evidence type="ECO:0000256" key="7">
    <source>
        <dbReference type="ARBA" id="ARBA00023004"/>
    </source>
</evidence>
<name>A0A1C1YWT0_9HYPH</name>
<dbReference type="InterPro" id="IPR017938">
    <property type="entry name" value="Riboflavin_synthase-like_b-brl"/>
</dbReference>
<dbReference type="PANTHER" id="PTHR47354:SF2">
    <property type="entry name" value="BLR2392 PROTEIN"/>
    <property type="match status" value="1"/>
</dbReference>
<dbReference type="PROSITE" id="PS00197">
    <property type="entry name" value="2FE2S_FER_1"/>
    <property type="match status" value="1"/>
</dbReference>
<dbReference type="PANTHER" id="PTHR47354">
    <property type="entry name" value="NADH OXIDOREDUCTASE HCR"/>
    <property type="match status" value="1"/>
</dbReference>
<dbReference type="InterPro" id="IPR039261">
    <property type="entry name" value="FNR_nucleotide-bd"/>
</dbReference>
<dbReference type="InterPro" id="IPR017927">
    <property type="entry name" value="FAD-bd_FR_type"/>
</dbReference>
<evidence type="ECO:0000256" key="5">
    <source>
        <dbReference type="ARBA" id="ARBA00022723"/>
    </source>
</evidence>
<sequence>MLTGAARELVFVAADAAKLAGFAPGAHVRFLLPEGERCYSLIDFDGEPQTDGAQRYRFAVLLEKEGTGGSRHMHGLGVGAEVSALPPHNDFALVPGKPALLIAGGIGVTPLISMASALRQAGTPFRLHYAARTGAAMAYREEVERCFGENATLHFDDQPETALDIAALLAGLEADWHIYVCGPKGLIEAVKAQAEVAGVASERVHVELFSAAAVQAGDTAFEVEIKSTGQVFVVPPAKSIIDVLEEGGVDLVYDCRRGDCGICQTEVIAGVPDHRDVVLSDSEKAEGKLMQICVSRAKSARLVLDL</sequence>
<accession>A0A1C1YWT0</accession>
<dbReference type="GO" id="GO:0016491">
    <property type="term" value="F:oxidoreductase activity"/>
    <property type="evidence" value="ECO:0007669"/>
    <property type="project" value="InterPro"/>
</dbReference>
<dbReference type="InterPro" id="IPR050415">
    <property type="entry name" value="MRET"/>
</dbReference>
<comment type="cofactor">
    <cofactor evidence="1">
        <name>FMN</name>
        <dbReference type="ChEBI" id="CHEBI:58210"/>
    </cofactor>
</comment>
<dbReference type="EMBL" id="LQZT01000012">
    <property type="protein sequence ID" value="OCW58004.1"/>
    <property type="molecule type" value="Genomic_DNA"/>
</dbReference>
<dbReference type="Proteomes" id="UP000094795">
    <property type="component" value="Unassembled WGS sequence"/>
</dbReference>
<dbReference type="SUPFAM" id="SSF52343">
    <property type="entry name" value="Ferredoxin reductase-like, C-terminal NADP-linked domain"/>
    <property type="match status" value="1"/>
</dbReference>
<evidence type="ECO:0000256" key="2">
    <source>
        <dbReference type="ARBA" id="ARBA00022630"/>
    </source>
</evidence>
<evidence type="ECO:0000259" key="10">
    <source>
        <dbReference type="PROSITE" id="PS51384"/>
    </source>
</evidence>
<keyword evidence="3" id="KW-0288">FMN</keyword>
<dbReference type="InterPro" id="IPR001041">
    <property type="entry name" value="2Fe-2S_ferredoxin-type"/>
</dbReference>
<evidence type="ECO:0000313" key="11">
    <source>
        <dbReference type="EMBL" id="OCW58004.1"/>
    </source>
</evidence>
<dbReference type="SUPFAM" id="SSF63380">
    <property type="entry name" value="Riboflavin synthase domain-like"/>
    <property type="match status" value="1"/>
</dbReference>
<dbReference type="PROSITE" id="PS51085">
    <property type="entry name" value="2FE2S_FER_2"/>
    <property type="match status" value="1"/>
</dbReference>
<keyword evidence="2" id="KW-0285">Flavoprotein</keyword>
<evidence type="ECO:0000256" key="1">
    <source>
        <dbReference type="ARBA" id="ARBA00001917"/>
    </source>
</evidence>
<dbReference type="Pfam" id="PF00111">
    <property type="entry name" value="Fer2"/>
    <property type="match status" value="1"/>
</dbReference>
<feature type="domain" description="2Fe-2S ferredoxin-type" evidence="9">
    <location>
        <begin position="221"/>
        <end position="306"/>
    </location>
</feature>
<keyword evidence="8" id="KW-0411">Iron-sulfur</keyword>
<evidence type="ECO:0000256" key="8">
    <source>
        <dbReference type="ARBA" id="ARBA00023014"/>
    </source>
</evidence>
<organism evidence="11 12">
    <name type="scientific">Hoeflea olei</name>
    <dbReference type="NCBI Taxonomy" id="1480615"/>
    <lineage>
        <taxon>Bacteria</taxon>
        <taxon>Pseudomonadati</taxon>
        <taxon>Pseudomonadota</taxon>
        <taxon>Alphaproteobacteria</taxon>
        <taxon>Hyphomicrobiales</taxon>
        <taxon>Rhizobiaceae</taxon>
        <taxon>Hoeflea</taxon>
    </lineage>
</organism>
<dbReference type="CDD" id="cd06185">
    <property type="entry name" value="PDR_like"/>
    <property type="match status" value="1"/>
</dbReference>
<keyword evidence="6" id="KW-0560">Oxidoreductase</keyword>
<reference evidence="11 12" key="1">
    <citation type="submission" date="2015-12" db="EMBL/GenBank/DDBJ databases">
        <authorList>
            <person name="Shamseldin A."/>
            <person name="Moawad H."/>
            <person name="Abd El-Rahim W.M."/>
            <person name="Sadowsky M.J."/>
        </authorList>
    </citation>
    <scope>NUCLEOTIDE SEQUENCE [LARGE SCALE GENOMIC DNA]</scope>
    <source>
        <strain evidence="11 12">JC234</strain>
    </source>
</reference>
<feature type="domain" description="FAD-binding FR-type" evidence="10">
    <location>
        <begin position="1"/>
        <end position="94"/>
    </location>
</feature>
<dbReference type="GO" id="GO:0051537">
    <property type="term" value="F:2 iron, 2 sulfur cluster binding"/>
    <property type="evidence" value="ECO:0007669"/>
    <property type="project" value="InterPro"/>
</dbReference>
<dbReference type="InterPro" id="IPR036010">
    <property type="entry name" value="2Fe-2S_ferredoxin-like_sf"/>
</dbReference>
<dbReference type="STRING" id="1480615.AWJ14_02385"/>
<evidence type="ECO:0000256" key="4">
    <source>
        <dbReference type="ARBA" id="ARBA00022714"/>
    </source>
</evidence>
<keyword evidence="4" id="KW-0001">2Fe-2S</keyword>
<evidence type="ECO:0000259" key="9">
    <source>
        <dbReference type="PROSITE" id="PS51085"/>
    </source>
</evidence>
<dbReference type="InterPro" id="IPR054582">
    <property type="entry name" value="DmmA-like_N"/>
</dbReference>
<gene>
    <name evidence="11" type="ORF">AWJ14_02385</name>
</gene>
<dbReference type="Pfam" id="PF22290">
    <property type="entry name" value="DmmA-like_N"/>
    <property type="match status" value="1"/>
</dbReference>
<evidence type="ECO:0000313" key="12">
    <source>
        <dbReference type="Proteomes" id="UP000094795"/>
    </source>
</evidence>
<dbReference type="Gene3D" id="3.40.50.80">
    <property type="entry name" value="Nucleotide-binding domain of ferredoxin-NADP reductase (FNR) module"/>
    <property type="match status" value="1"/>
</dbReference>
<evidence type="ECO:0000256" key="6">
    <source>
        <dbReference type="ARBA" id="ARBA00023002"/>
    </source>
</evidence>
<dbReference type="InterPro" id="IPR006058">
    <property type="entry name" value="2Fe2S_fd_BS"/>
</dbReference>